<organism evidence="2 3">
    <name type="scientific">Armillaria solidipes</name>
    <dbReference type="NCBI Taxonomy" id="1076256"/>
    <lineage>
        <taxon>Eukaryota</taxon>
        <taxon>Fungi</taxon>
        <taxon>Dikarya</taxon>
        <taxon>Basidiomycota</taxon>
        <taxon>Agaricomycotina</taxon>
        <taxon>Agaricomycetes</taxon>
        <taxon>Agaricomycetidae</taxon>
        <taxon>Agaricales</taxon>
        <taxon>Marasmiineae</taxon>
        <taxon>Physalacriaceae</taxon>
        <taxon>Armillaria</taxon>
    </lineage>
</organism>
<dbReference type="EMBL" id="KZ293415">
    <property type="protein sequence ID" value="PBK77673.1"/>
    <property type="molecule type" value="Genomic_DNA"/>
</dbReference>
<evidence type="ECO:0008006" key="4">
    <source>
        <dbReference type="Google" id="ProtNLM"/>
    </source>
</evidence>
<accession>A0A2H3CNI6</accession>
<evidence type="ECO:0000256" key="1">
    <source>
        <dbReference type="SAM" id="SignalP"/>
    </source>
</evidence>
<name>A0A2H3CNI6_9AGAR</name>
<dbReference type="AlphaFoldDB" id="A0A2H3CNI6"/>
<evidence type="ECO:0000313" key="2">
    <source>
        <dbReference type="EMBL" id="PBK77673.1"/>
    </source>
</evidence>
<keyword evidence="3" id="KW-1185">Reference proteome</keyword>
<protein>
    <recommendedName>
        <fullName evidence="4">Secreted protein</fullName>
    </recommendedName>
</protein>
<reference evidence="3" key="1">
    <citation type="journal article" date="2017" name="Nat. Ecol. Evol.">
        <title>Genome expansion and lineage-specific genetic innovations in the forest pathogenic fungi Armillaria.</title>
        <authorList>
            <person name="Sipos G."/>
            <person name="Prasanna A.N."/>
            <person name="Walter M.C."/>
            <person name="O'Connor E."/>
            <person name="Balint B."/>
            <person name="Krizsan K."/>
            <person name="Kiss B."/>
            <person name="Hess J."/>
            <person name="Varga T."/>
            <person name="Slot J."/>
            <person name="Riley R."/>
            <person name="Boka B."/>
            <person name="Rigling D."/>
            <person name="Barry K."/>
            <person name="Lee J."/>
            <person name="Mihaltcheva S."/>
            <person name="LaButti K."/>
            <person name="Lipzen A."/>
            <person name="Waldron R."/>
            <person name="Moloney N.M."/>
            <person name="Sperisen C."/>
            <person name="Kredics L."/>
            <person name="Vagvoelgyi C."/>
            <person name="Patrignani A."/>
            <person name="Fitzpatrick D."/>
            <person name="Nagy I."/>
            <person name="Doyle S."/>
            <person name="Anderson J.B."/>
            <person name="Grigoriev I.V."/>
            <person name="Gueldener U."/>
            <person name="Muensterkoetter M."/>
            <person name="Nagy L.G."/>
        </authorList>
    </citation>
    <scope>NUCLEOTIDE SEQUENCE [LARGE SCALE GENOMIC DNA]</scope>
    <source>
        <strain evidence="3">28-4</strain>
    </source>
</reference>
<keyword evidence="1" id="KW-0732">Signal</keyword>
<feature type="signal peptide" evidence="1">
    <location>
        <begin position="1"/>
        <end position="17"/>
    </location>
</feature>
<proteinExistence type="predicted"/>
<sequence>MSISLLLCAADWHPLLGIAIGAAHGRCSGLSRTPAAKTRIYDLRLSQKLRSGHQLCSLCIGLNYSSFLSRAWLLEDIMNIASGLLSTNCKWALKAHIIGGRWASIAICKDLYT</sequence>
<gene>
    <name evidence="2" type="ORF">ARMSODRAFT_2410</name>
</gene>
<dbReference type="Proteomes" id="UP000218334">
    <property type="component" value="Unassembled WGS sequence"/>
</dbReference>
<feature type="chain" id="PRO_5013971141" description="Secreted protein" evidence="1">
    <location>
        <begin position="18"/>
        <end position="113"/>
    </location>
</feature>
<evidence type="ECO:0000313" key="3">
    <source>
        <dbReference type="Proteomes" id="UP000218334"/>
    </source>
</evidence>